<keyword evidence="3" id="KW-1185">Reference proteome</keyword>
<dbReference type="Pfam" id="PF22691">
    <property type="entry name" value="Thiolase_C_1"/>
    <property type="match status" value="1"/>
</dbReference>
<protein>
    <submittedName>
        <fullName evidence="2">Lipid-transfer protein</fullName>
    </submittedName>
</protein>
<dbReference type="EMBL" id="BMGG01000008">
    <property type="protein sequence ID" value="GGC81089.1"/>
    <property type="molecule type" value="Genomic_DNA"/>
</dbReference>
<dbReference type="PANTHER" id="PTHR42870:SF1">
    <property type="entry name" value="NON-SPECIFIC LIPID-TRANSFER PROTEIN-LIKE 2"/>
    <property type="match status" value="1"/>
</dbReference>
<dbReference type="Proteomes" id="UP000637002">
    <property type="component" value="Unassembled WGS sequence"/>
</dbReference>
<evidence type="ECO:0000259" key="1">
    <source>
        <dbReference type="Pfam" id="PF22691"/>
    </source>
</evidence>
<evidence type="ECO:0000313" key="2">
    <source>
        <dbReference type="EMBL" id="GGC81089.1"/>
    </source>
</evidence>
<dbReference type="PANTHER" id="PTHR42870">
    <property type="entry name" value="ACETYL-COA C-ACETYLTRANSFERASE"/>
    <property type="match status" value="1"/>
</dbReference>
<dbReference type="SUPFAM" id="SSF53901">
    <property type="entry name" value="Thiolase-like"/>
    <property type="match status" value="2"/>
</dbReference>
<evidence type="ECO:0000313" key="3">
    <source>
        <dbReference type="Proteomes" id="UP000637002"/>
    </source>
</evidence>
<organism evidence="2 3">
    <name type="scientific">Chelatococcus reniformis</name>
    <dbReference type="NCBI Taxonomy" id="1494448"/>
    <lineage>
        <taxon>Bacteria</taxon>
        <taxon>Pseudomonadati</taxon>
        <taxon>Pseudomonadota</taxon>
        <taxon>Alphaproteobacteria</taxon>
        <taxon>Hyphomicrobiales</taxon>
        <taxon>Chelatococcaceae</taxon>
        <taxon>Chelatococcus</taxon>
    </lineage>
</organism>
<dbReference type="AlphaFoldDB" id="A0A916XLE3"/>
<accession>A0A916XLE3</accession>
<dbReference type="GO" id="GO:0003988">
    <property type="term" value="F:acetyl-CoA C-acyltransferase activity"/>
    <property type="evidence" value="ECO:0007669"/>
    <property type="project" value="UniProtKB-ARBA"/>
</dbReference>
<feature type="domain" description="Thiolase C-terminal" evidence="1">
    <location>
        <begin position="282"/>
        <end position="378"/>
    </location>
</feature>
<sequence length="427" mass="46593">MSFTQDVPHMPMQTEADVTTNPFLRDRYAIAGVGETEYLRGGGRTTRAMATIAVRRAIEDAGLEPSDVDGMLSYQGGDSTFAPFVAGDLGIRLNFYMDVFGGGTSTEALIGIAMGVIEAGMCRTVVIFRSMNGFSQVRIGGTGVRAAETVSGDMLHSRPYGWISAGQHFSFTFMRHMHDYGTTPAQVAAVKAIHSEHASNNPKALYRKRVTVEEVLASRMICEPLHLLDCCVETDNATAIVVTSLERARDCRHVPAVIRGVVGRVNKPRMDMHYQHGPISDVAAKYARERLWSNAGVGPDDIDVTGSYDAFTFTTMLLLEDYGFCKKGDGGEYVSDGTIRLGGRRPNNTSGGHLCEGYTHGVSMVVENVRQLRHDADDSCPIGPDGRRQHTYDYREGGCRQCRNVELTANLSWAGAQTTSGLVMRRG</sequence>
<dbReference type="CDD" id="cd00829">
    <property type="entry name" value="SCP-x_thiolase"/>
    <property type="match status" value="1"/>
</dbReference>
<gene>
    <name evidence="2" type="ORF">GCM10010994_43830</name>
</gene>
<reference evidence="2" key="1">
    <citation type="journal article" date="2014" name="Int. J. Syst. Evol. Microbiol.">
        <title>Complete genome sequence of Corynebacterium casei LMG S-19264T (=DSM 44701T), isolated from a smear-ripened cheese.</title>
        <authorList>
            <consortium name="US DOE Joint Genome Institute (JGI-PGF)"/>
            <person name="Walter F."/>
            <person name="Albersmeier A."/>
            <person name="Kalinowski J."/>
            <person name="Ruckert C."/>
        </authorList>
    </citation>
    <scope>NUCLEOTIDE SEQUENCE</scope>
    <source>
        <strain evidence="2">CGMCC 1.12919</strain>
    </source>
</reference>
<reference evidence="2" key="2">
    <citation type="submission" date="2020-09" db="EMBL/GenBank/DDBJ databases">
        <authorList>
            <person name="Sun Q."/>
            <person name="Zhou Y."/>
        </authorList>
    </citation>
    <scope>NUCLEOTIDE SEQUENCE</scope>
    <source>
        <strain evidence="2">CGMCC 1.12919</strain>
    </source>
</reference>
<dbReference type="PIRSF" id="PIRSF000429">
    <property type="entry name" value="Ac-CoA_Ac_transf"/>
    <property type="match status" value="1"/>
</dbReference>
<dbReference type="InterPro" id="IPR055140">
    <property type="entry name" value="Thiolase_C_2"/>
</dbReference>
<proteinExistence type="predicted"/>
<dbReference type="InterPro" id="IPR002155">
    <property type="entry name" value="Thiolase"/>
</dbReference>
<comment type="caution">
    <text evidence="2">The sequence shown here is derived from an EMBL/GenBank/DDBJ whole genome shotgun (WGS) entry which is preliminary data.</text>
</comment>
<name>A0A916XLE3_9HYPH</name>
<dbReference type="InterPro" id="IPR016039">
    <property type="entry name" value="Thiolase-like"/>
</dbReference>
<dbReference type="Gene3D" id="3.40.47.10">
    <property type="match status" value="1"/>
</dbReference>